<evidence type="ECO:0000313" key="1">
    <source>
        <dbReference type="EMBL" id="MDA3733938.1"/>
    </source>
</evidence>
<name>A0AA42J3C5_9FIRM</name>
<dbReference type="AlphaFoldDB" id="A0AA42J3C5"/>
<dbReference type="RefSeq" id="WP_271013608.1">
    <property type="nucleotide sequence ID" value="NZ_JAQIFT010000069.1"/>
</dbReference>
<gene>
    <name evidence="1" type="ORF">PBV87_20910</name>
</gene>
<proteinExistence type="predicted"/>
<keyword evidence="2" id="KW-1185">Reference proteome</keyword>
<dbReference type="Proteomes" id="UP001169242">
    <property type="component" value="Unassembled WGS sequence"/>
</dbReference>
<comment type="caution">
    <text evidence="1">The sequence shown here is derived from an EMBL/GenBank/DDBJ whole genome shotgun (WGS) entry which is preliminary data.</text>
</comment>
<sequence length="213" mass="24013">MTRICKELLIQYLQAYSSKEKMLAHYICYVREELPWGDTVYIATQNKELFAEFVKGLGAVDASYLVELFKDYDTCVAEGNACGEMALCMKLNAKGYLELAIVPVDISNFDIQIAPVYVVVEKINKLFNALKEGKTLINYKTPAGIQGLHTSLNWLDIDAWGQGVAGSEWRQIVQLSNRYGDIGQVILPNLNQPCPTYEHINVLDILKVELLEE</sequence>
<reference evidence="1" key="1">
    <citation type="journal article" date="2023" name="Int. J. Syst. Evol. Microbiol.">
        <title>&lt;i&gt;Holtiella tumoricola&lt;/i&gt; gen. nov. sp. nov., isolated from a human clinical sample.</title>
        <authorList>
            <person name="Allen-Vercoe E."/>
            <person name="Daigneault M.C."/>
            <person name="Vancuren S.J."/>
            <person name="Cochrane K."/>
            <person name="O'Neal L.L."/>
            <person name="Sankaranarayanan K."/>
            <person name="Lawson P.A."/>
        </authorList>
    </citation>
    <scope>NUCLEOTIDE SEQUENCE</scope>
    <source>
        <strain evidence="1">CC70A</strain>
    </source>
</reference>
<accession>A0AA42J3C5</accession>
<dbReference type="EMBL" id="JAQIFT010000069">
    <property type="protein sequence ID" value="MDA3733938.1"/>
    <property type="molecule type" value="Genomic_DNA"/>
</dbReference>
<evidence type="ECO:0000313" key="2">
    <source>
        <dbReference type="Proteomes" id="UP001169242"/>
    </source>
</evidence>
<organism evidence="1 2">
    <name type="scientific">Holtiella tumoricola</name>
    <dbReference type="NCBI Taxonomy" id="3018743"/>
    <lineage>
        <taxon>Bacteria</taxon>
        <taxon>Bacillati</taxon>
        <taxon>Bacillota</taxon>
        <taxon>Clostridia</taxon>
        <taxon>Lachnospirales</taxon>
        <taxon>Cellulosilyticaceae</taxon>
        <taxon>Holtiella</taxon>
    </lineage>
</organism>
<protein>
    <submittedName>
        <fullName evidence="1">Uncharacterized protein</fullName>
    </submittedName>
</protein>